<name>A0AAW4GMG9_9GAMM</name>
<dbReference type="EMBL" id="JAFFTB010000039">
    <property type="protein sequence ID" value="MBM9940494.1"/>
    <property type="molecule type" value="Genomic_DNA"/>
</dbReference>
<evidence type="ECO:0000313" key="1">
    <source>
        <dbReference type="EMBL" id="MBM9915912.1"/>
    </source>
</evidence>
<evidence type="ECO:0008006" key="5">
    <source>
        <dbReference type="Google" id="ProtNLM"/>
    </source>
</evidence>
<dbReference type="Proteomes" id="UP000749453">
    <property type="component" value="Unassembled WGS sequence"/>
</dbReference>
<dbReference type="RefSeq" id="WP_099784561.1">
    <property type="nucleotide sequence ID" value="NZ_JAFFTA010000047.1"/>
</dbReference>
<reference evidence="3" key="1">
    <citation type="submission" date="2021-01" db="EMBL/GenBank/DDBJ databases">
        <title>Stenotrophomonas maltophilia.</title>
        <authorList>
            <person name="Yu Y."/>
        </authorList>
    </citation>
    <scope>NUCLEOTIDE SEQUENCE [LARGE SCALE GENOMIC DNA]</scope>
    <source>
        <strain evidence="3">As-6</strain>
    </source>
</reference>
<keyword evidence="3" id="KW-1185">Reference proteome</keyword>
<dbReference type="EMBL" id="JAFFTA010000047">
    <property type="protein sequence ID" value="MBM9915912.1"/>
    <property type="molecule type" value="Genomic_DNA"/>
</dbReference>
<evidence type="ECO:0000313" key="4">
    <source>
        <dbReference type="Proteomes" id="UP000784064"/>
    </source>
</evidence>
<comment type="caution">
    <text evidence="1">The sequence shown here is derived from an EMBL/GenBank/DDBJ whole genome shotgun (WGS) entry which is preliminary data.</text>
</comment>
<organism evidence="1 4">
    <name type="scientific">Stenotrophomonas lactitubi</name>
    <dbReference type="NCBI Taxonomy" id="2045214"/>
    <lineage>
        <taxon>Bacteria</taxon>
        <taxon>Pseudomonadati</taxon>
        <taxon>Pseudomonadota</taxon>
        <taxon>Gammaproteobacteria</taxon>
        <taxon>Lysobacterales</taxon>
        <taxon>Lysobacteraceae</taxon>
        <taxon>Stenotrophomonas</taxon>
    </lineage>
</organism>
<evidence type="ECO:0000313" key="2">
    <source>
        <dbReference type="EMBL" id="MBM9940494.1"/>
    </source>
</evidence>
<dbReference type="AlphaFoldDB" id="A0AAW4GMG9"/>
<gene>
    <name evidence="1" type="ORF">JJW18_20805</name>
    <name evidence="2" type="ORF">JJW19_20330</name>
</gene>
<evidence type="ECO:0000313" key="3">
    <source>
        <dbReference type="Proteomes" id="UP000749453"/>
    </source>
</evidence>
<dbReference type="GeneID" id="64105128"/>
<dbReference type="Proteomes" id="UP000784064">
    <property type="component" value="Unassembled WGS sequence"/>
</dbReference>
<reference evidence="1" key="2">
    <citation type="submission" date="2021-01" db="EMBL/GenBank/DDBJ databases">
        <authorList>
            <person name="Yu Y."/>
        </authorList>
    </citation>
    <scope>NUCLEOTIDE SEQUENCE</scope>
    <source>
        <strain evidence="1">As-5</strain>
        <strain evidence="2">As-6</strain>
    </source>
</reference>
<proteinExistence type="predicted"/>
<protein>
    <recommendedName>
        <fullName evidence="5">HEAT repeat domain-containing protein</fullName>
    </recommendedName>
</protein>
<accession>A0AAW4GMG9</accession>
<sequence>MIDVPRVLQATCTDLQQRLGRIDNLSGNGERSLIIEGELLRFPYRIYADATDLFRLASQLQGDTRALCLCLLSRHCDGHVRQRAIETLGPSPMPWVHAFHLALLGEYVDEIASTVAIQARHTGLQRYAALISENHAFFDLCRQRAASYWDAYYRARYSTLRLFPAHRLLLQMANAARSP</sequence>